<name>A0ABM0M0Q4_SACKO</name>
<dbReference type="GeneID" id="102802335"/>
<dbReference type="PROSITE" id="PS50853">
    <property type="entry name" value="FN3"/>
    <property type="match status" value="2"/>
</dbReference>
<evidence type="ECO:0000256" key="1">
    <source>
        <dbReference type="ARBA" id="ARBA00023319"/>
    </source>
</evidence>
<feature type="domain" description="Fibronectin type-III" evidence="3">
    <location>
        <begin position="4"/>
        <end position="89"/>
    </location>
</feature>
<evidence type="ECO:0000256" key="2">
    <source>
        <dbReference type="SAM" id="MobiDB-lite"/>
    </source>
</evidence>
<feature type="non-terminal residue" evidence="5">
    <location>
        <position position="1"/>
    </location>
</feature>
<protein>
    <submittedName>
        <fullName evidence="5">Titin-like</fullName>
    </submittedName>
</protein>
<dbReference type="CDD" id="cd00063">
    <property type="entry name" value="FN3"/>
    <property type="match status" value="2"/>
</dbReference>
<keyword evidence="1" id="KW-0393">Immunoglobulin domain</keyword>
<dbReference type="Gene3D" id="2.60.40.10">
    <property type="entry name" value="Immunoglobulins"/>
    <property type="match status" value="2"/>
</dbReference>
<dbReference type="SUPFAM" id="SSF49265">
    <property type="entry name" value="Fibronectin type III"/>
    <property type="match status" value="1"/>
</dbReference>
<evidence type="ECO:0000259" key="3">
    <source>
        <dbReference type="PROSITE" id="PS50853"/>
    </source>
</evidence>
<organism evidence="4 5">
    <name type="scientific">Saccoglossus kowalevskii</name>
    <name type="common">Acorn worm</name>
    <dbReference type="NCBI Taxonomy" id="10224"/>
    <lineage>
        <taxon>Eukaryota</taxon>
        <taxon>Metazoa</taxon>
        <taxon>Hemichordata</taxon>
        <taxon>Enteropneusta</taxon>
        <taxon>Harrimaniidae</taxon>
        <taxon>Saccoglossus</taxon>
    </lineage>
</organism>
<accession>A0ABM0M0Q4</accession>
<dbReference type="SMART" id="SM00060">
    <property type="entry name" value="FN3"/>
    <property type="match status" value="2"/>
</dbReference>
<dbReference type="Proteomes" id="UP000694865">
    <property type="component" value="Unplaced"/>
</dbReference>
<sequence length="186" mass="20361">VPGPPGTPKVSDINATSIKLTWTPPDVDGGSPVTGYVIEKKEQFSSRFTRVNKMNLKEGSPYEFRVCAENKAGIGKPSESVGPVTPKPPYTVPEAPGKPKVMEVDATFMTIRWSEPESDGGSKITNYVVERKDEFSTRWSKVLTDNMTDTSFTITKLSEGSQYQFRVAAENKAGVGKYSEPSDTKT</sequence>
<evidence type="ECO:0000313" key="4">
    <source>
        <dbReference type="Proteomes" id="UP000694865"/>
    </source>
</evidence>
<dbReference type="Pfam" id="PF00041">
    <property type="entry name" value="fn3"/>
    <property type="match status" value="2"/>
</dbReference>
<dbReference type="PANTHER" id="PTHR14340">
    <property type="entry name" value="MICROFIBRIL-ASSOCIATED GLYCOPROTEIN 3"/>
    <property type="match status" value="1"/>
</dbReference>
<feature type="domain" description="Fibronectin type-III" evidence="3">
    <location>
        <begin position="95"/>
        <end position="186"/>
    </location>
</feature>
<dbReference type="RefSeq" id="XP_006813595.1">
    <property type="nucleotide sequence ID" value="XM_006813532.1"/>
</dbReference>
<dbReference type="PRINTS" id="PR00014">
    <property type="entry name" value="FNTYPEIII"/>
</dbReference>
<gene>
    <name evidence="5" type="primary">LOC102802335</name>
</gene>
<dbReference type="InterPro" id="IPR013783">
    <property type="entry name" value="Ig-like_fold"/>
</dbReference>
<dbReference type="InterPro" id="IPR003961">
    <property type="entry name" value="FN3_dom"/>
</dbReference>
<keyword evidence="4" id="KW-1185">Reference proteome</keyword>
<reference evidence="5" key="1">
    <citation type="submission" date="2025-08" db="UniProtKB">
        <authorList>
            <consortium name="RefSeq"/>
        </authorList>
    </citation>
    <scope>IDENTIFICATION</scope>
    <source>
        <tissue evidence="5">Testes</tissue>
    </source>
</reference>
<feature type="non-terminal residue" evidence="5">
    <location>
        <position position="186"/>
    </location>
</feature>
<dbReference type="InterPro" id="IPR036116">
    <property type="entry name" value="FN3_sf"/>
</dbReference>
<proteinExistence type="predicted"/>
<evidence type="ECO:0000313" key="5">
    <source>
        <dbReference type="RefSeq" id="XP_006813595.1"/>
    </source>
</evidence>
<feature type="region of interest" description="Disordered" evidence="2">
    <location>
        <begin position="73"/>
        <end position="98"/>
    </location>
</feature>
<dbReference type="PANTHER" id="PTHR14340:SF9">
    <property type="entry name" value="FIBRONECTIN TYPE-III DOMAIN-CONTAINING PROTEIN"/>
    <property type="match status" value="1"/>
</dbReference>